<keyword evidence="10" id="KW-1185">Reference proteome</keyword>
<dbReference type="SUPFAM" id="SSF56024">
    <property type="entry name" value="Phospholipase D/nuclease"/>
    <property type="match status" value="1"/>
</dbReference>
<gene>
    <name evidence="9" type="ORF">COMA2_10231</name>
</gene>
<evidence type="ECO:0000256" key="5">
    <source>
        <dbReference type="ARBA" id="ARBA00022963"/>
    </source>
</evidence>
<dbReference type="InterPro" id="IPR051406">
    <property type="entry name" value="PLD_domain"/>
</dbReference>
<proteinExistence type="inferred from homology"/>
<dbReference type="Pfam" id="PF13091">
    <property type="entry name" value="PLDc_2"/>
    <property type="match status" value="1"/>
</dbReference>
<evidence type="ECO:0000256" key="4">
    <source>
        <dbReference type="ARBA" id="ARBA00022801"/>
    </source>
</evidence>
<dbReference type="Gene3D" id="3.30.870.10">
    <property type="entry name" value="Endonuclease Chain A"/>
    <property type="match status" value="1"/>
</dbReference>
<dbReference type="PANTHER" id="PTHR43856">
    <property type="entry name" value="CARDIOLIPIN HYDROLASE"/>
    <property type="match status" value="1"/>
</dbReference>
<dbReference type="GO" id="GO:0004630">
    <property type="term" value="F:phospholipase D activity"/>
    <property type="evidence" value="ECO:0007669"/>
    <property type="project" value="UniProtKB-EC"/>
</dbReference>
<evidence type="ECO:0000256" key="7">
    <source>
        <dbReference type="SAM" id="SignalP"/>
    </source>
</evidence>
<dbReference type="PANTHER" id="PTHR43856:SF1">
    <property type="entry name" value="MITOCHONDRIAL CARDIOLIPIN HYDROLASE"/>
    <property type="match status" value="1"/>
</dbReference>
<dbReference type="Proteomes" id="UP000198736">
    <property type="component" value="Unassembled WGS sequence"/>
</dbReference>
<evidence type="ECO:0000256" key="6">
    <source>
        <dbReference type="ARBA" id="ARBA00023098"/>
    </source>
</evidence>
<keyword evidence="6" id="KW-0443">Lipid metabolism</keyword>
<keyword evidence="5" id="KW-0442">Lipid degradation</keyword>
<protein>
    <recommendedName>
        <fullName evidence="3">phospholipase D</fullName>
        <ecNumber evidence="3">3.1.4.4</ecNumber>
    </recommendedName>
</protein>
<keyword evidence="7" id="KW-0732">Signal</keyword>
<evidence type="ECO:0000256" key="1">
    <source>
        <dbReference type="ARBA" id="ARBA00000798"/>
    </source>
</evidence>
<evidence type="ECO:0000256" key="3">
    <source>
        <dbReference type="ARBA" id="ARBA00012027"/>
    </source>
</evidence>
<dbReference type="EC" id="3.1.4.4" evidence="3"/>
<comment type="catalytic activity">
    <reaction evidence="1">
        <text>a 1,2-diacyl-sn-glycero-3-phosphocholine + H2O = a 1,2-diacyl-sn-glycero-3-phosphate + choline + H(+)</text>
        <dbReference type="Rhea" id="RHEA:14445"/>
        <dbReference type="ChEBI" id="CHEBI:15354"/>
        <dbReference type="ChEBI" id="CHEBI:15377"/>
        <dbReference type="ChEBI" id="CHEBI:15378"/>
        <dbReference type="ChEBI" id="CHEBI:57643"/>
        <dbReference type="ChEBI" id="CHEBI:58608"/>
        <dbReference type="EC" id="3.1.4.4"/>
    </reaction>
</comment>
<dbReference type="OrthoDB" id="281759at2"/>
<dbReference type="GO" id="GO:0016891">
    <property type="term" value="F:RNA endonuclease activity producing 5'-phosphomonoesters, hydrolytic mechanism"/>
    <property type="evidence" value="ECO:0007669"/>
    <property type="project" value="TreeGrafter"/>
</dbReference>
<evidence type="ECO:0000313" key="10">
    <source>
        <dbReference type="Proteomes" id="UP000198736"/>
    </source>
</evidence>
<accession>A0A0S4L6Z1</accession>
<reference evidence="10" key="1">
    <citation type="submission" date="2015-10" db="EMBL/GenBank/DDBJ databases">
        <authorList>
            <person name="Luecker S."/>
            <person name="Luecker S."/>
        </authorList>
    </citation>
    <scope>NUCLEOTIDE SEQUENCE [LARGE SCALE GENOMIC DNA]</scope>
</reference>
<evidence type="ECO:0000256" key="2">
    <source>
        <dbReference type="ARBA" id="ARBA00008664"/>
    </source>
</evidence>
<organism evidence="9 10">
    <name type="scientific">Candidatus Nitrospira nitrificans</name>
    <dbReference type="NCBI Taxonomy" id="1742973"/>
    <lineage>
        <taxon>Bacteria</taxon>
        <taxon>Pseudomonadati</taxon>
        <taxon>Nitrospirota</taxon>
        <taxon>Nitrospiria</taxon>
        <taxon>Nitrospirales</taxon>
        <taxon>Nitrospiraceae</taxon>
        <taxon>Nitrospira</taxon>
    </lineage>
</organism>
<feature type="signal peptide" evidence="7">
    <location>
        <begin position="1"/>
        <end position="35"/>
    </location>
</feature>
<sequence>MIRPSPLHLSVQCRRVCLAWLLAAVLLGPSAEISATSVEVWYGPEDRPLEHLVRMYDRATRYIFVAVYGLTSPLTVKALVEAKRRGVDVRVLTDRERLVDMKQQTALSTLREAGIPIKINRHDGLMHLKQAVIDDEINTNGSMNQTTSGNRYNDERLDIMRDHAMTVKAREKFLSLWKDRERFQEWK</sequence>
<name>A0A0S4L6Z1_9BACT</name>
<evidence type="ECO:0000259" key="8">
    <source>
        <dbReference type="Pfam" id="PF13091"/>
    </source>
</evidence>
<dbReference type="EMBL" id="CZPZ01000001">
    <property type="protein sequence ID" value="CUS31675.1"/>
    <property type="molecule type" value="Genomic_DNA"/>
</dbReference>
<keyword evidence="4" id="KW-0378">Hydrolase</keyword>
<dbReference type="AlphaFoldDB" id="A0A0S4L6Z1"/>
<dbReference type="STRING" id="1742973.COMA2_10231"/>
<dbReference type="GO" id="GO:0016042">
    <property type="term" value="P:lipid catabolic process"/>
    <property type="evidence" value="ECO:0007669"/>
    <property type="project" value="UniProtKB-KW"/>
</dbReference>
<evidence type="ECO:0000313" key="9">
    <source>
        <dbReference type="EMBL" id="CUS31675.1"/>
    </source>
</evidence>
<feature type="chain" id="PRO_5006623778" description="phospholipase D" evidence="7">
    <location>
        <begin position="36"/>
        <end position="187"/>
    </location>
</feature>
<feature type="domain" description="Phospholipase D-like" evidence="8">
    <location>
        <begin position="53"/>
        <end position="177"/>
    </location>
</feature>
<dbReference type="InterPro" id="IPR025202">
    <property type="entry name" value="PLD-like_dom"/>
</dbReference>
<dbReference type="RefSeq" id="WP_090893878.1">
    <property type="nucleotide sequence ID" value="NZ_CZPZ01000001.1"/>
</dbReference>
<comment type="similarity">
    <text evidence="2">Belongs to the phospholipase D family.</text>
</comment>